<dbReference type="RefSeq" id="WP_120203754.1">
    <property type="nucleotide sequence ID" value="NZ_CP032514.1"/>
</dbReference>
<evidence type="ECO:0000313" key="5">
    <source>
        <dbReference type="EMBL" id="AYD89271.1"/>
    </source>
</evidence>
<dbReference type="PANTHER" id="PTHR46847:SF1">
    <property type="entry name" value="D-ALLOSE-BINDING PERIPLASMIC PROTEIN-RELATED"/>
    <property type="match status" value="1"/>
</dbReference>
<dbReference type="EMBL" id="CP032514">
    <property type="protein sequence ID" value="AYD89271.1"/>
    <property type="molecule type" value="Genomic_DNA"/>
</dbReference>
<evidence type="ECO:0000256" key="3">
    <source>
        <dbReference type="ARBA" id="ARBA00022729"/>
    </source>
</evidence>
<evidence type="ECO:0000313" key="6">
    <source>
        <dbReference type="Proteomes" id="UP000273001"/>
    </source>
</evidence>
<keyword evidence="3" id="KW-0732">Signal</keyword>
<accession>A0ABM6Z1U7</accession>
<dbReference type="Gene3D" id="3.40.50.2300">
    <property type="match status" value="2"/>
</dbReference>
<evidence type="ECO:0000256" key="1">
    <source>
        <dbReference type="ARBA" id="ARBA00004196"/>
    </source>
</evidence>
<dbReference type="SUPFAM" id="SSF53822">
    <property type="entry name" value="Periplasmic binding protein-like I"/>
    <property type="match status" value="1"/>
</dbReference>
<comment type="subcellular location">
    <subcellularLocation>
        <location evidence="1">Cell envelope</location>
    </subcellularLocation>
</comment>
<feature type="domain" description="Periplasmic binding protein" evidence="4">
    <location>
        <begin position="76"/>
        <end position="329"/>
    </location>
</feature>
<dbReference type="InterPro" id="IPR025997">
    <property type="entry name" value="SBP_2_dom"/>
</dbReference>
<gene>
    <name evidence="5" type="ORF">D5R93_02950</name>
</gene>
<proteinExistence type="inferred from homology"/>
<protein>
    <submittedName>
        <fullName evidence="5">D-ribose ABC transporter substrate-binding protein</fullName>
    </submittedName>
</protein>
<name>A0ABM6Z1U7_9ACTO</name>
<comment type="similarity">
    <text evidence="2">Belongs to the bacterial solute-binding protein 2 family.</text>
</comment>
<dbReference type="PANTHER" id="PTHR46847">
    <property type="entry name" value="D-ALLOSE-BINDING PERIPLASMIC PROTEIN-RELATED"/>
    <property type="match status" value="1"/>
</dbReference>
<dbReference type="CDD" id="cd19967">
    <property type="entry name" value="PBP1_TmRBP-like"/>
    <property type="match status" value="1"/>
</dbReference>
<evidence type="ECO:0000259" key="4">
    <source>
        <dbReference type="Pfam" id="PF13407"/>
    </source>
</evidence>
<dbReference type="Pfam" id="PF13407">
    <property type="entry name" value="Peripla_BP_4"/>
    <property type="match status" value="1"/>
</dbReference>
<organism evidence="5 6">
    <name type="scientific">Actinomyces lilanjuaniae</name>
    <dbReference type="NCBI Taxonomy" id="2321394"/>
    <lineage>
        <taxon>Bacteria</taxon>
        <taxon>Bacillati</taxon>
        <taxon>Actinomycetota</taxon>
        <taxon>Actinomycetes</taxon>
        <taxon>Actinomycetales</taxon>
        <taxon>Actinomycetaceae</taxon>
        <taxon>Actinomyces</taxon>
    </lineage>
</organism>
<keyword evidence="6" id="KW-1185">Reference proteome</keyword>
<reference evidence="5 6" key="1">
    <citation type="submission" date="2018-09" db="EMBL/GenBank/DDBJ databases">
        <authorList>
            <person name="Li J."/>
        </authorList>
    </citation>
    <scope>NUCLEOTIDE SEQUENCE [LARGE SCALE GENOMIC DNA]</scope>
    <source>
        <strain evidence="5 6">2129</strain>
    </source>
</reference>
<dbReference type="Proteomes" id="UP000273001">
    <property type="component" value="Chromosome"/>
</dbReference>
<dbReference type="InterPro" id="IPR028082">
    <property type="entry name" value="Peripla_BP_I"/>
</dbReference>
<evidence type="ECO:0000256" key="2">
    <source>
        <dbReference type="ARBA" id="ARBA00007639"/>
    </source>
</evidence>
<sequence>MTPRTPLTFPPALPAPPATSAALLARTPAAALTPGAAAVVPTRRSLLRASLVGCVALPALAALGACSSRGADSDYIAVITPAHDNPYFKTEADAAVDRARALGYAATAFSHRDDVNVQSELIDSAVSQRAVAIILDNAGADSTEGASRRAVEAGVPVFLIDREINEAGIVQAQIVANNSQGAALVAQRLAEELQGKGRYYELLGRETDTNAAVRSTAFHSVLDQYEGLELAGQETANWDQQEAYTKVETLLQRDSGIQAIICGNDTMAVGAVAAVQQAGRTGDIVVAGFDGSPDAVDAIKAGTMLATGMQPAVLIAQMAVEQAHAYVTGGSTGKREKQLVDCVLIDESNAQGYTLFEMEEDS</sequence>